<evidence type="ECO:0000313" key="7">
    <source>
        <dbReference type="EMBL" id="QDS86122.1"/>
    </source>
</evidence>
<dbReference type="SUPFAM" id="SSF46626">
    <property type="entry name" value="Cytochrome c"/>
    <property type="match status" value="1"/>
</dbReference>
<evidence type="ECO:0000256" key="3">
    <source>
        <dbReference type="ARBA" id="ARBA00023004"/>
    </source>
</evidence>
<organism evidence="7 8">
    <name type="scientific">Rosistilla ulvae</name>
    <dbReference type="NCBI Taxonomy" id="1930277"/>
    <lineage>
        <taxon>Bacteria</taxon>
        <taxon>Pseudomonadati</taxon>
        <taxon>Planctomycetota</taxon>
        <taxon>Planctomycetia</taxon>
        <taxon>Pirellulales</taxon>
        <taxon>Pirellulaceae</taxon>
        <taxon>Rosistilla</taxon>
    </lineage>
</organism>
<keyword evidence="8" id="KW-1185">Reference proteome</keyword>
<evidence type="ECO:0000256" key="4">
    <source>
        <dbReference type="PROSITE-ProRule" id="PRU00433"/>
    </source>
</evidence>
<keyword evidence="1 4" id="KW-0349">Heme</keyword>
<gene>
    <name evidence="7" type="ORF">EC9_02810</name>
</gene>
<dbReference type="Gene3D" id="2.120.10.30">
    <property type="entry name" value="TolB, C-terminal domain"/>
    <property type="match status" value="1"/>
</dbReference>
<evidence type="ECO:0000256" key="5">
    <source>
        <dbReference type="SAM" id="SignalP"/>
    </source>
</evidence>
<dbReference type="Gene3D" id="1.10.760.10">
    <property type="entry name" value="Cytochrome c-like domain"/>
    <property type="match status" value="1"/>
</dbReference>
<dbReference type="GO" id="GO:0020037">
    <property type="term" value="F:heme binding"/>
    <property type="evidence" value="ECO:0007669"/>
    <property type="project" value="InterPro"/>
</dbReference>
<keyword evidence="5" id="KW-0732">Signal</keyword>
<dbReference type="PANTHER" id="PTHR33546:SF1">
    <property type="entry name" value="LARGE, MULTIFUNCTIONAL SECRETED PROTEIN"/>
    <property type="match status" value="1"/>
</dbReference>
<proteinExistence type="predicted"/>
<dbReference type="Pfam" id="PF00034">
    <property type="entry name" value="Cytochrom_C"/>
    <property type="match status" value="1"/>
</dbReference>
<evidence type="ECO:0000256" key="2">
    <source>
        <dbReference type="ARBA" id="ARBA00022723"/>
    </source>
</evidence>
<dbReference type="GO" id="GO:0046872">
    <property type="term" value="F:metal ion binding"/>
    <property type="evidence" value="ECO:0007669"/>
    <property type="project" value="UniProtKB-KW"/>
</dbReference>
<accession>A0A517LU19</accession>
<reference evidence="7 8" key="1">
    <citation type="submission" date="2019-02" db="EMBL/GenBank/DDBJ databases">
        <title>Deep-cultivation of Planctomycetes and their phenomic and genomic characterization uncovers novel biology.</title>
        <authorList>
            <person name="Wiegand S."/>
            <person name="Jogler M."/>
            <person name="Boedeker C."/>
            <person name="Pinto D."/>
            <person name="Vollmers J."/>
            <person name="Rivas-Marin E."/>
            <person name="Kohn T."/>
            <person name="Peeters S.H."/>
            <person name="Heuer A."/>
            <person name="Rast P."/>
            <person name="Oberbeckmann S."/>
            <person name="Bunk B."/>
            <person name="Jeske O."/>
            <person name="Meyerdierks A."/>
            <person name="Storesund J.E."/>
            <person name="Kallscheuer N."/>
            <person name="Luecker S."/>
            <person name="Lage O.M."/>
            <person name="Pohl T."/>
            <person name="Merkel B.J."/>
            <person name="Hornburger P."/>
            <person name="Mueller R.-W."/>
            <person name="Bruemmer F."/>
            <person name="Labrenz M."/>
            <person name="Spormann A.M."/>
            <person name="Op den Camp H."/>
            <person name="Overmann J."/>
            <person name="Amann R."/>
            <person name="Jetten M.S.M."/>
            <person name="Mascher T."/>
            <person name="Medema M.H."/>
            <person name="Devos D.P."/>
            <person name="Kaster A.-K."/>
            <person name="Ovreas L."/>
            <person name="Rohde M."/>
            <person name="Galperin M.Y."/>
            <person name="Jogler C."/>
        </authorList>
    </citation>
    <scope>NUCLEOTIDE SEQUENCE [LARGE SCALE GENOMIC DNA]</scope>
    <source>
        <strain evidence="7 8">EC9</strain>
    </source>
</reference>
<dbReference type="Proteomes" id="UP000319557">
    <property type="component" value="Chromosome"/>
</dbReference>
<evidence type="ECO:0000256" key="1">
    <source>
        <dbReference type="ARBA" id="ARBA00022617"/>
    </source>
</evidence>
<dbReference type="GO" id="GO:0009055">
    <property type="term" value="F:electron transfer activity"/>
    <property type="evidence" value="ECO:0007669"/>
    <property type="project" value="InterPro"/>
</dbReference>
<dbReference type="KEGG" id="ruv:EC9_02810"/>
<dbReference type="Pfam" id="PF13646">
    <property type="entry name" value="HEAT_2"/>
    <property type="match status" value="1"/>
</dbReference>
<dbReference type="PANTHER" id="PTHR33546">
    <property type="entry name" value="LARGE, MULTIFUNCTIONAL SECRETED PROTEIN-RELATED"/>
    <property type="match status" value="1"/>
</dbReference>
<dbReference type="Gene3D" id="1.25.10.10">
    <property type="entry name" value="Leucine-rich Repeat Variant"/>
    <property type="match status" value="1"/>
</dbReference>
<dbReference type="EMBL" id="CP036261">
    <property type="protein sequence ID" value="QDS86122.1"/>
    <property type="molecule type" value="Genomic_DNA"/>
</dbReference>
<dbReference type="AlphaFoldDB" id="A0A517LU19"/>
<keyword evidence="2 4" id="KW-0479">Metal-binding</keyword>
<dbReference type="InterPro" id="IPR009056">
    <property type="entry name" value="Cyt_c-like_dom"/>
</dbReference>
<evidence type="ECO:0000313" key="8">
    <source>
        <dbReference type="Proteomes" id="UP000319557"/>
    </source>
</evidence>
<dbReference type="InterPro" id="IPR013428">
    <property type="entry name" value="Membrane-bound_put_N"/>
</dbReference>
<dbReference type="InterPro" id="IPR016024">
    <property type="entry name" value="ARM-type_fold"/>
</dbReference>
<dbReference type="InterPro" id="IPR011042">
    <property type="entry name" value="6-blade_b-propeller_TolB-like"/>
</dbReference>
<protein>
    <submittedName>
        <fullName evidence="7">Cytochrome c</fullName>
    </submittedName>
</protein>
<keyword evidence="3 4" id="KW-0408">Iron</keyword>
<dbReference type="InterPro" id="IPR036909">
    <property type="entry name" value="Cyt_c-like_dom_sf"/>
</dbReference>
<dbReference type="InterPro" id="IPR011041">
    <property type="entry name" value="Quinoprot_gluc/sorb_DH_b-prop"/>
</dbReference>
<evidence type="ECO:0000259" key="6">
    <source>
        <dbReference type="PROSITE" id="PS51007"/>
    </source>
</evidence>
<dbReference type="NCBIfam" id="TIGR02603">
    <property type="entry name" value="CxxCH_TIGR02603"/>
    <property type="match status" value="1"/>
</dbReference>
<feature type="domain" description="Cytochrome c" evidence="6">
    <location>
        <begin position="893"/>
        <end position="1026"/>
    </location>
</feature>
<dbReference type="NCBIfam" id="TIGR02604">
    <property type="entry name" value="Piru_Ver_Nterm"/>
    <property type="match status" value="1"/>
</dbReference>
<name>A0A517LU19_9BACT</name>
<feature type="signal peptide" evidence="5">
    <location>
        <begin position="1"/>
        <end position="26"/>
    </location>
</feature>
<feature type="chain" id="PRO_5021885969" evidence="5">
    <location>
        <begin position="27"/>
        <end position="1027"/>
    </location>
</feature>
<dbReference type="InterPro" id="IPR013427">
    <property type="entry name" value="Haem-bd_dom_put"/>
</dbReference>
<dbReference type="Pfam" id="PF23500">
    <property type="entry name" value="DUF7133"/>
    <property type="match status" value="1"/>
</dbReference>
<sequence length="1027" mass="112187" precursor="true">MRFSRRALRSACLASLLLPLSPLACADDIAETRKVTKADMPRIPHTEPADALAGFRLADDFKLEMVASEPMVGDPVDACFDEYGRMFVAEMHGYPFSQEPTKLNPEGGGLVDAGIIRMLEDTDGDGAMDKSVVFADGLSWPTSLCCYNGGIFVLAPKYLLYLKDTDGDGKADVREEILAGFGRGNVQAVTNGLKWDLDNQIYFAAGRNPMSLTHRGEPLFPISGADLRLNPKTEKFEPVTGGSQFGHSIDDWGTRFVCSNSNHIQQVVYPRDYLERNPYFVASGMIRSIAQDGASARVFRRSPPEPWRIIRQKWRAADKGYKLVVKEDGEWEFIPLDPSKPKNAVPTEHPIGYFTSATGITIYRGNAYPERYRGNAFVGDVGGNLVHRKTVDTSSVVYRAKRADEGVEILASSDNWFRPVNFVNAPDGSLYVLDMYRETIEHPYSIPQEIKQFLHLTSGNDRGRIYRLVSPDMKRNPVVKIGDLPPAELVQQLASDNSWNRETAQRLIWERQDKTLVPQLRELLKTSDKPLARLHAMYCLAGLDSLTEADVRGGLKDSEGRVRAHAIRLSEPMLATSPAVLNDLLSLCDDTNDHVRFQLAFSLGESKDPKAIDGLARLARNPNNSAEVVAALMSSVGGTADQLAASLISDADFAKQKQAASIISQLALIVGATPEADGTLNLIGECSKPGVPASVQRTVMASLGEGLKRRGSSFAKLIPTASADDARVQAFAAMMQQANDRATDEDESMADRTTAVQLLAFADLETATETLPAMLDPQYPQSLQLAAVQSMAQLNSDLLASEMLEGWRGHSPQIRQAVLVALSDKPAWLGKLLDSVEAKAIKPGELPAETKQLVMAHPNKQLQARGKALFAGAVNSDRAKVVDQYQDVLNLEGDATRGLAIFKQKCAVCHQVGKLGHQVAPSLESVKNKSTADLLIAILDPNREAQPNFNTYIVQTIDGRVITGMIGAESSSSITLKRAEGKEDVILRSNIDLMQATGVSLMPEGLETDLKRQDLADVISFVKTSQP</sequence>
<dbReference type="SUPFAM" id="SSF50952">
    <property type="entry name" value="Soluble quinoprotein glucose dehydrogenase"/>
    <property type="match status" value="1"/>
</dbReference>
<dbReference type="InterPro" id="IPR011989">
    <property type="entry name" value="ARM-like"/>
</dbReference>
<dbReference type="PROSITE" id="PS51007">
    <property type="entry name" value="CYTC"/>
    <property type="match status" value="1"/>
</dbReference>
<dbReference type="InterPro" id="IPR055557">
    <property type="entry name" value="DUF7133"/>
</dbReference>
<dbReference type="SUPFAM" id="SSF48371">
    <property type="entry name" value="ARM repeat"/>
    <property type="match status" value="1"/>
</dbReference>